<evidence type="ECO:0000256" key="3">
    <source>
        <dbReference type="SAM" id="SignalP"/>
    </source>
</evidence>
<dbReference type="STRING" id="690417.IC63_11185"/>
<dbReference type="EMBL" id="JRKS01000036">
    <property type="protein sequence ID" value="KGJ05473.1"/>
    <property type="molecule type" value="Genomic_DNA"/>
</dbReference>
<dbReference type="Pfam" id="PF04333">
    <property type="entry name" value="MlaA"/>
    <property type="match status" value="2"/>
</dbReference>
<dbReference type="GO" id="GO:0120010">
    <property type="term" value="P:intermembrane phospholipid transfer"/>
    <property type="evidence" value="ECO:0007669"/>
    <property type="project" value="TreeGrafter"/>
</dbReference>
<comment type="caution">
    <text evidence="4">The sequence shown here is derived from an EMBL/GenBank/DDBJ whole genome shotgun (WGS) entry which is preliminary data.</text>
</comment>
<dbReference type="GO" id="GO:0016020">
    <property type="term" value="C:membrane"/>
    <property type="evidence" value="ECO:0007669"/>
    <property type="project" value="InterPro"/>
</dbReference>
<evidence type="ECO:0000256" key="2">
    <source>
        <dbReference type="ARBA" id="ARBA00022729"/>
    </source>
</evidence>
<evidence type="ECO:0000313" key="4">
    <source>
        <dbReference type="EMBL" id="KGJ05473.1"/>
    </source>
</evidence>
<reference evidence="4 5" key="1">
    <citation type="submission" date="2014-09" db="EMBL/GenBank/DDBJ databases">
        <authorList>
            <person name="McGinnis J.M."/>
            <person name="Wolfgang W.J."/>
        </authorList>
    </citation>
    <scope>NUCLEOTIDE SEQUENCE [LARGE SCALE GENOMIC DNA]</scope>
    <source>
        <strain evidence="4 5">HAMBI 3106</strain>
    </source>
</reference>
<comment type="similarity">
    <text evidence="1">Belongs to the MlaA family.</text>
</comment>
<keyword evidence="2 3" id="KW-0732">Signal</keyword>
<feature type="signal peptide" evidence="3">
    <location>
        <begin position="1"/>
        <end position="18"/>
    </location>
</feature>
<evidence type="ECO:0000256" key="1">
    <source>
        <dbReference type="ARBA" id="ARBA00010634"/>
    </source>
</evidence>
<gene>
    <name evidence="4" type="ORF">IC63_11185</name>
</gene>
<dbReference type="PROSITE" id="PS51257">
    <property type="entry name" value="PROKAR_LIPOPROTEIN"/>
    <property type="match status" value="1"/>
</dbReference>
<feature type="chain" id="PRO_5001945958" evidence="3">
    <location>
        <begin position="19"/>
        <end position="250"/>
    </location>
</feature>
<reference evidence="4 5" key="2">
    <citation type="submission" date="2014-10" db="EMBL/GenBank/DDBJ databases">
        <title>Paracoccus sanguinis sp. nov., isolated from clinical specimens of New York State patients.</title>
        <authorList>
            <person name="Mingle L.A."/>
            <person name="Cole J.A."/>
            <person name="Lapierre P."/>
            <person name="Musser K.A."/>
        </authorList>
    </citation>
    <scope>NUCLEOTIDE SEQUENCE [LARGE SCALE GENOMIC DNA]</scope>
    <source>
        <strain evidence="4 5">HAMBI 3106</strain>
    </source>
</reference>
<dbReference type="AlphaFoldDB" id="A0A099F5E1"/>
<sequence length="250" mass="26777">MRLAGAILLVSLAGCASAPPGEIADPYEPMNRQVHAFNKSLDANLLRPVARMARLGDGAKAPAEPWTKPYPQGPGAIGIVGNFGSNLSLPGKVVNSLLQGRPQPAWQNTARFLVNSTLGLAGVFDPAGEEFALTEVDTDFGETLHVWGVPSGAYLELPVLGPSTERDLAGKIVDFVLIDPLDNVLTDEQKLAGTAARVVSKAGERAQFGSTVDSVLHDSADSYAQTRLLYTQHRRYELKQEEDVIDPYAD</sequence>
<evidence type="ECO:0000313" key="5">
    <source>
        <dbReference type="Proteomes" id="UP000029917"/>
    </source>
</evidence>
<dbReference type="PANTHER" id="PTHR30035">
    <property type="entry name" value="LIPOPROTEIN VACJ-RELATED"/>
    <property type="match status" value="1"/>
</dbReference>
<dbReference type="PANTHER" id="PTHR30035:SF3">
    <property type="entry name" value="INTERMEMBRANE PHOSPHOLIPID TRANSPORT SYSTEM LIPOPROTEIN MLAA"/>
    <property type="match status" value="1"/>
</dbReference>
<dbReference type="OrthoDB" id="9785326at2"/>
<proteinExistence type="inferred from homology"/>
<keyword evidence="5" id="KW-1185">Reference proteome</keyword>
<dbReference type="InterPro" id="IPR007428">
    <property type="entry name" value="MlaA"/>
</dbReference>
<organism evidence="4 5">
    <name type="scientific">Paracoccus sphaerophysae</name>
    <dbReference type="NCBI Taxonomy" id="690417"/>
    <lineage>
        <taxon>Bacteria</taxon>
        <taxon>Pseudomonadati</taxon>
        <taxon>Pseudomonadota</taxon>
        <taxon>Alphaproteobacteria</taxon>
        <taxon>Rhodobacterales</taxon>
        <taxon>Paracoccaceae</taxon>
        <taxon>Paracoccus</taxon>
    </lineage>
</organism>
<accession>A0A099F5E1</accession>
<dbReference type="Proteomes" id="UP000029917">
    <property type="component" value="Unassembled WGS sequence"/>
</dbReference>
<protein>
    <submittedName>
        <fullName evidence="4">ABC transporter</fullName>
    </submittedName>
</protein>
<name>A0A099F5E1_9RHOB</name>
<dbReference type="RefSeq" id="WP_036720201.1">
    <property type="nucleotide sequence ID" value="NZ_JRKS01000036.1"/>
</dbReference>